<dbReference type="Proteomes" id="UP000197019">
    <property type="component" value="Chromosome"/>
</dbReference>
<name>A0A1Z4BYJ9_9GAMM</name>
<dbReference type="OrthoDB" id="9803665at2"/>
<protein>
    <submittedName>
        <fullName evidence="8">Pyridoxal-dependent decarboxylase</fullName>
    </submittedName>
</protein>
<dbReference type="CDD" id="cd06450">
    <property type="entry name" value="DOPA_deC_like"/>
    <property type="match status" value="1"/>
</dbReference>
<proteinExistence type="inferred from homology"/>
<dbReference type="PRINTS" id="PR00800">
    <property type="entry name" value="YHDCRBOXLASE"/>
</dbReference>
<dbReference type="PANTHER" id="PTHR45677">
    <property type="entry name" value="GLUTAMATE DECARBOXYLASE-RELATED"/>
    <property type="match status" value="1"/>
</dbReference>
<dbReference type="SUPFAM" id="SSF53383">
    <property type="entry name" value="PLP-dependent transferases"/>
    <property type="match status" value="1"/>
</dbReference>
<accession>A0A1Z4BYJ9</accession>
<dbReference type="Gene3D" id="3.40.640.10">
    <property type="entry name" value="Type I PLP-dependent aspartate aminotransferase-like (Major domain)"/>
    <property type="match status" value="1"/>
</dbReference>
<evidence type="ECO:0000256" key="2">
    <source>
        <dbReference type="ARBA" id="ARBA00009533"/>
    </source>
</evidence>
<keyword evidence="9" id="KW-1185">Reference proteome</keyword>
<keyword evidence="3" id="KW-0210">Decarboxylase</keyword>
<dbReference type="EMBL" id="CP022129">
    <property type="protein sequence ID" value="ASF46331.1"/>
    <property type="molecule type" value="Genomic_DNA"/>
</dbReference>
<dbReference type="GO" id="GO:0016831">
    <property type="term" value="F:carboxy-lyase activity"/>
    <property type="evidence" value="ECO:0007669"/>
    <property type="project" value="UniProtKB-KW"/>
</dbReference>
<dbReference type="InterPro" id="IPR015424">
    <property type="entry name" value="PyrdxlP-dep_Trfase"/>
</dbReference>
<dbReference type="Gene3D" id="3.90.1150.10">
    <property type="entry name" value="Aspartate Aminotransferase, domain 1"/>
    <property type="match status" value="1"/>
</dbReference>
<evidence type="ECO:0000256" key="1">
    <source>
        <dbReference type="ARBA" id="ARBA00001933"/>
    </source>
</evidence>
<dbReference type="GO" id="GO:0030170">
    <property type="term" value="F:pyridoxal phosphate binding"/>
    <property type="evidence" value="ECO:0007669"/>
    <property type="project" value="InterPro"/>
</dbReference>
<evidence type="ECO:0000256" key="3">
    <source>
        <dbReference type="ARBA" id="ARBA00022793"/>
    </source>
</evidence>
<organism evidence="8 9">
    <name type="scientific">Methylovulum psychrotolerans</name>
    <dbReference type="NCBI Taxonomy" id="1704499"/>
    <lineage>
        <taxon>Bacteria</taxon>
        <taxon>Pseudomonadati</taxon>
        <taxon>Pseudomonadota</taxon>
        <taxon>Gammaproteobacteria</taxon>
        <taxon>Methylococcales</taxon>
        <taxon>Methylococcaceae</taxon>
        <taxon>Methylovulum</taxon>
    </lineage>
</organism>
<evidence type="ECO:0000256" key="5">
    <source>
        <dbReference type="ARBA" id="ARBA00023239"/>
    </source>
</evidence>
<dbReference type="Gene3D" id="3.90.1150.170">
    <property type="match status" value="1"/>
</dbReference>
<comment type="similarity">
    <text evidence="2 7">Belongs to the group II decarboxylase family.</text>
</comment>
<dbReference type="RefSeq" id="WP_088619203.1">
    <property type="nucleotide sequence ID" value="NZ_CP022129.1"/>
</dbReference>
<evidence type="ECO:0000256" key="7">
    <source>
        <dbReference type="RuleBase" id="RU000382"/>
    </source>
</evidence>
<dbReference type="InterPro" id="IPR002129">
    <property type="entry name" value="PyrdxlP-dep_de-COase"/>
</dbReference>
<sequence length="527" mass="57269">MNNETVMLQTVKCCPEPSGGHLLNPDFIFNERNLGHYQASLLQGIALIQKSVAAANKPFSGILPHELAAQFRAVDLRQTCGLAEALAELEQLYLNHAVYFHHPQYVAHLNCPIAIPAILAELLLVSVNSSVDTWDQSAGGTLIEQKLLDWTTEIIGLGGQADGIFTSGGTQSNLMAMLLARDSCCAKHAGYSTKTHGLPVDFGKLRIFTSQASHFSIQKAAAILGLGYDAVVPVACDRYFKMDVAALAHELDRALANGLIPMAVVATAGTTDFGSIDPLPELAQLCQVYGLWLHVDAAYGCGLLVSPKFRHWLAGIECADSVTVDYHKAFLQPVSCSAFLVKDKRHLAVVTHHADYLNPLSQANDGVPNLVNKSIQTTKRFDALKLWLTLRVMGAAQLGAAFDACIHLAKQAYLLLLSEPSIETLHHPQLSTLVFRYRPARQADGAELDKANAAIRKALFRSGEAVIAGTKVHGQQYLKFTLLNPLTTIQDLQAVLKLILFYGRQYGHADDLPNAVNDDFVKEACDA</sequence>
<dbReference type="Pfam" id="PF00282">
    <property type="entry name" value="Pyridoxal_deC"/>
    <property type="match status" value="1"/>
</dbReference>
<evidence type="ECO:0000256" key="6">
    <source>
        <dbReference type="PIRSR" id="PIRSR602129-50"/>
    </source>
</evidence>
<evidence type="ECO:0000313" key="9">
    <source>
        <dbReference type="Proteomes" id="UP000197019"/>
    </source>
</evidence>
<dbReference type="GO" id="GO:0005737">
    <property type="term" value="C:cytoplasm"/>
    <property type="evidence" value="ECO:0007669"/>
    <property type="project" value="TreeGrafter"/>
</dbReference>
<evidence type="ECO:0000256" key="4">
    <source>
        <dbReference type="ARBA" id="ARBA00022898"/>
    </source>
</evidence>
<dbReference type="GO" id="GO:0006520">
    <property type="term" value="P:amino acid metabolic process"/>
    <property type="evidence" value="ECO:0007669"/>
    <property type="project" value="InterPro"/>
</dbReference>
<dbReference type="PANTHER" id="PTHR45677:SF8">
    <property type="entry name" value="CYSTEINE SULFINIC ACID DECARBOXYLASE"/>
    <property type="match status" value="1"/>
</dbReference>
<comment type="cofactor">
    <cofactor evidence="1 6 7">
        <name>pyridoxal 5'-phosphate</name>
        <dbReference type="ChEBI" id="CHEBI:597326"/>
    </cofactor>
</comment>
<keyword evidence="5 7" id="KW-0456">Lyase</keyword>
<feature type="modified residue" description="N6-(pyridoxal phosphate)lysine" evidence="6">
    <location>
        <position position="328"/>
    </location>
</feature>
<gene>
    <name evidence="8" type="ORF">CEK71_09710</name>
</gene>
<evidence type="ECO:0000313" key="8">
    <source>
        <dbReference type="EMBL" id="ASF46331.1"/>
    </source>
</evidence>
<keyword evidence="4 6" id="KW-0663">Pyridoxal phosphate</keyword>
<dbReference type="AlphaFoldDB" id="A0A1Z4BYJ9"/>
<dbReference type="InterPro" id="IPR015421">
    <property type="entry name" value="PyrdxlP-dep_Trfase_major"/>
</dbReference>
<dbReference type="GO" id="GO:0019752">
    <property type="term" value="P:carboxylic acid metabolic process"/>
    <property type="evidence" value="ECO:0007669"/>
    <property type="project" value="InterPro"/>
</dbReference>
<dbReference type="InterPro" id="IPR010977">
    <property type="entry name" value="Aromatic_deC"/>
</dbReference>
<reference evidence="8 9" key="1">
    <citation type="submission" date="2017-06" db="EMBL/GenBank/DDBJ databases">
        <title>Genome Sequencing of the methanotroph Methylovulum psychrotolerants str. HV10-M2 isolated from a high-altitude environment.</title>
        <authorList>
            <person name="Mateos-Rivera A."/>
        </authorList>
    </citation>
    <scope>NUCLEOTIDE SEQUENCE [LARGE SCALE GENOMIC DNA]</scope>
    <source>
        <strain evidence="8 9">HV10_M2</strain>
    </source>
</reference>
<dbReference type="KEGG" id="mpsy:CEK71_09710"/>
<dbReference type="InterPro" id="IPR015422">
    <property type="entry name" value="PyrdxlP-dep_Trfase_small"/>
</dbReference>